<accession>A0ABW7EU17</accession>
<comment type="caution">
    <text evidence="2">The sequence shown here is derived from an EMBL/GenBank/DDBJ whole genome shotgun (WGS) entry which is preliminary data.</text>
</comment>
<protein>
    <submittedName>
        <fullName evidence="2">F-box protein</fullName>
    </submittedName>
</protein>
<reference evidence="2 3" key="1">
    <citation type="submission" date="2024-09" db="EMBL/GenBank/DDBJ databases">
        <title>Novel species of the genus Pelomonas and Roseateles isolated from streams.</title>
        <authorList>
            <person name="Lu H."/>
        </authorList>
    </citation>
    <scope>NUCLEOTIDE SEQUENCE [LARGE SCALE GENOMIC DNA]</scope>
    <source>
        <strain evidence="2 3">DC23W</strain>
    </source>
</reference>
<dbReference type="InterPro" id="IPR001810">
    <property type="entry name" value="F-box_dom"/>
</dbReference>
<keyword evidence="3" id="KW-1185">Reference proteome</keyword>
<dbReference type="Proteomes" id="UP001606300">
    <property type="component" value="Unassembled WGS sequence"/>
</dbReference>
<name>A0ABW7EU17_9BURK</name>
<organism evidence="2 3">
    <name type="scientific">Pelomonas dachongensis</name>
    <dbReference type="NCBI Taxonomy" id="3299029"/>
    <lineage>
        <taxon>Bacteria</taxon>
        <taxon>Pseudomonadati</taxon>
        <taxon>Pseudomonadota</taxon>
        <taxon>Betaproteobacteria</taxon>
        <taxon>Burkholderiales</taxon>
        <taxon>Sphaerotilaceae</taxon>
        <taxon>Roseateles</taxon>
    </lineage>
</organism>
<dbReference type="RefSeq" id="WP_394473027.1">
    <property type="nucleotide sequence ID" value="NZ_JBIGHY010000014.1"/>
</dbReference>
<feature type="domain" description="F-box" evidence="1">
    <location>
        <begin position="2"/>
        <end position="46"/>
    </location>
</feature>
<sequence>MVTQLMTMPKDVLLVILDKMDLTDLWSASQSSKKLQAFASTVWAKGGKDIDVLTKRVRELSDKIDRGGKRVATGRLNMQALAKRAPNFEPADLTNAATKIDKAVLTTTKEMQLFTAWLGQMQTQAAKLRKSAAALDAGPRKELIKQVDALDGEMKSLISTCGTCSADAMQIRETLVKLVKGNGKTLTG</sequence>
<dbReference type="Pfam" id="PF00646">
    <property type="entry name" value="F-box"/>
    <property type="match status" value="1"/>
</dbReference>
<dbReference type="PROSITE" id="PS50181">
    <property type="entry name" value="FBOX"/>
    <property type="match status" value="1"/>
</dbReference>
<evidence type="ECO:0000259" key="1">
    <source>
        <dbReference type="PROSITE" id="PS50181"/>
    </source>
</evidence>
<evidence type="ECO:0000313" key="2">
    <source>
        <dbReference type="EMBL" id="MFG6416968.1"/>
    </source>
</evidence>
<proteinExistence type="predicted"/>
<evidence type="ECO:0000313" key="3">
    <source>
        <dbReference type="Proteomes" id="UP001606300"/>
    </source>
</evidence>
<gene>
    <name evidence="2" type="ORF">ACG02S_24015</name>
</gene>
<dbReference type="EMBL" id="JBIGHY010000014">
    <property type="protein sequence ID" value="MFG6416968.1"/>
    <property type="molecule type" value="Genomic_DNA"/>
</dbReference>